<evidence type="ECO:0000313" key="6">
    <source>
        <dbReference type="EMBL" id="AQP52198.1"/>
    </source>
</evidence>
<dbReference type="Pfam" id="PF18085">
    <property type="entry name" value="Mak_N_cap"/>
    <property type="match status" value="1"/>
</dbReference>
<dbReference type="STRING" id="399497.BW733_16585"/>
<dbReference type="RefSeq" id="WP_077352211.1">
    <property type="nucleotide sequence ID" value="NZ_CP019607.1"/>
</dbReference>
<dbReference type="AlphaFoldDB" id="A0A1Q2D1E9"/>
<proteinExistence type="predicted"/>
<dbReference type="OrthoDB" id="3787729at2"/>
<evidence type="ECO:0000256" key="3">
    <source>
        <dbReference type="ARBA" id="ARBA00022777"/>
    </source>
</evidence>
<dbReference type="KEGG" id="tfa:BW733_16585"/>
<evidence type="ECO:0000256" key="2">
    <source>
        <dbReference type="ARBA" id="ARBA00022741"/>
    </source>
</evidence>
<evidence type="ECO:0000259" key="5">
    <source>
        <dbReference type="Pfam" id="PF18085"/>
    </source>
</evidence>
<evidence type="ECO:0000256" key="1">
    <source>
        <dbReference type="ARBA" id="ARBA00022679"/>
    </source>
</evidence>
<evidence type="ECO:0000256" key="4">
    <source>
        <dbReference type="ARBA" id="ARBA00022840"/>
    </source>
</evidence>
<keyword evidence="3" id="KW-0418">Kinase</keyword>
<dbReference type="EMBL" id="CP019607">
    <property type="protein sequence ID" value="AQP52198.1"/>
    <property type="molecule type" value="Genomic_DNA"/>
</dbReference>
<feature type="domain" description="Maltokinase N-terminal cap" evidence="5">
    <location>
        <begin position="31"/>
        <end position="98"/>
    </location>
</feature>
<dbReference type="GO" id="GO:0005524">
    <property type="term" value="F:ATP binding"/>
    <property type="evidence" value="ECO:0007669"/>
    <property type="project" value="UniProtKB-KW"/>
</dbReference>
<sequence>MAILHQATLSPTKLTIVTDYLDMLGWGAGPVQQVGSYRYDDPEGEVGVEGILATRGSDTFHLPFTYRGEPLKDAEPYLITTMEHSVLGKRWVYDATHDPVAIGCYLRALAGEQDQATLNVYDAAEQLVEVREPTVVVKAERRGPVAPDDLTLIRRLEEGVPVNPEAPALLAEWEGGNSAYIAFG</sequence>
<reference evidence="6 7" key="1">
    <citation type="journal article" date="2008" name="Int. J. Syst. Evol. Microbiol.">
        <title>Tessaracoccus flavescens sp. nov., isolated from marine sediment.</title>
        <authorList>
            <person name="Lee D.W."/>
            <person name="Lee S.D."/>
        </authorList>
    </citation>
    <scope>NUCLEOTIDE SEQUENCE [LARGE SCALE GENOMIC DNA]</scope>
    <source>
        <strain evidence="6 7">SST-39T</strain>
    </source>
</reference>
<name>A0A1Q2D1E9_9ACTN</name>
<protein>
    <recommendedName>
        <fullName evidence="5">Maltokinase N-terminal cap domain-containing protein</fullName>
    </recommendedName>
</protein>
<dbReference type="Proteomes" id="UP000188235">
    <property type="component" value="Chromosome"/>
</dbReference>
<dbReference type="InterPro" id="IPR040999">
    <property type="entry name" value="Mak_N_cap"/>
</dbReference>
<accession>A0A1Q2D1E9</accession>
<evidence type="ECO:0000313" key="7">
    <source>
        <dbReference type="Proteomes" id="UP000188235"/>
    </source>
</evidence>
<keyword evidence="1" id="KW-0808">Transferase</keyword>
<keyword evidence="2" id="KW-0547">Nucleotide-binding</keyword>
<keyword evidence="4" id="KW-0067">ATP-binding</keyword>
<gene>
    <name evidence="6" type="ORF">BW733_16585</name>
</gene>
<dbReference type="GO" id="GO:0016301">
    <property type="term" value="F:kinase activity"/>
    <property type="evidence" value="ECO:0007669"/>
    <property type="project" value="UniProtKB-KW"/>
</dbReference>
<keyword evidence="7" id="KW-1185">Reference proteome</keyword>
<organism evidence="6 7">
    <name type="scientific">Tessaracoccus flavescens</name>
    <dbReference type="NCBI Taxonomy" id="399497"/>
    <lineage>
        <taxon>Bacteria</taxon>
        <taxon>Bacillati</taxon>
        <taxon>Actinomycetota</taxon>
        <taxon>Actinomycetes</taxon>
        <taxon>Propionibacteriales</taxon>
        <taxon>Propionibacteriaceae</taxon>
        <taxon>Tessaracoccus</taxon>
    </lineage>
</organism>